<dbReference type="EMBL" id="MU118034">
    <property type="protein sequence ID" value="KAF9647428.1"/>
    <property type="molecule type" value="Genomic_DNA"/>
</dbReference>
<protein>
    <submittedName>
        <fullName evidence="1">Uncharacterized protein</fullName>
    </submittedName>
</protein>
<sequence length="229" mass="26132">MSKFLKIPSRSPQILPFSLFLWILTWILRSTSPKQSTTHARRSENDNKSAPKAHYWSNVNPPQIWNGGQVMEISSTPLIDRRRDAIFQSEREFGEYETTSAKMSHNGRTPTAKTPLFEEAAKHKSIAPEIHVLDDDLDGPYNFQVIPPTPNGLEATTLEKQDAPEEQPHPHVENDEIAKDDDVCRLDEAKGQVRLRVVETGTGREIRYDPPPYPIMKYGRNQTQTLGFR</sequence>
<dbReference type="Proteomes" id="UP000886501">
    <property type="component" value="Unassembled WGS sequence"/>
</dbReference>
<keyword evidence="2" id="KW-1185">Reference proteome</keyword>
<evidence type="ECO:0000313" key="1">
    <source>
        <dbReference type="EMBL" id="KAF9647428.1"/>
    </source>
</evidence>
<proteinExistence type="predicted"/>
<organism evidence="1 2">
    <name type="scientific">Thelephora ganbajun</name>
    <name type="common">Ganba fungus</name>
    <dbReference type="NCBI Taxonomy" id="370292"/>
    <lineage>
        <taxon>Eukaryota</taxon>
        <taxon>Fungi</taxon>
        <taxon>Dikarya</taxon>
        <taxon>Basidiomycota</taxon>
        <taxon>Agaricomycotina</taxon>
        <taxon>Agaricomycetes</taxon>
        <taxon>Thelephorales</taxon>
        <taxon>Thelephoraceae</taxon>
        <taxon>Thelephora</taxon>
    </lineage>
</organism>
<evidence type="ECO:0000313" key="2">
    <source>
        <dbReference type="Proteomes" id="UP000886501"/>
    </source>
</evidence>
<reference evidence="1" key="1">
    <citation type="submission" date="2019-10" db="EMBL/GenBank/DDBJ databases">
        <authorList>
            <consortium name="DOE Joint Genome Institute"/>
            <person name="Kuo A."/>
            <person name="Miyauchi S."/>
            <person name="Kiss E."/>
            <person name="Drula E."/>
            <person name="Kohler A."/>
            <person name="Sanchez-Garcia M."/>
            <person name="Andreopoulos B."/>
            <person name="Barry K.W."/>
            <person name="Bonito G."/>
            <person name="Buee M."/>
            <person name="Carver A."/>
            <person name="Chen C."/>
            <person name="Cichocki N."/>
            <person name="Clum A."/>
            <person name="Culley D."/>
            <person name="Crous P.W."/>
            <person name="Fauchery L."/>
            <person name="Girlanda M."/>
            <person name="Hayes R."/>
            <person name="Keri Z."/>
            <person name="Labutti K."/>
            <person name="Lipzen A."/>
            <person name="Lombard V."/>
            <person name="Magnuson J."/>
            <person name="Maillard F."/>
            <person name="Morin E."/>
            <person name="Murat C."/>
            <person name="Nolan M."/>
            <person name="Ohm R."/>
            <person name="Pangilinan J."/>
            <person name="Pereira M."/>
            <person name="Perotto S."/>
            <person name="Peter M."/>
            <person name="Riley R."/>
            <person name="Sitrit Y."/>
            <person name="Stielow B."/>
            <person name="Szollosi G."/>
            <person name="Zifcakova L."/>
            <person name="Stursova M."/>
            <person name="Spatafora J.W."/>
            <person name="Tedersoo L."/>
            <person name="Vaario L.-M."/>
            <person name="Yamada A."/>
            <person name="Yan M."/>
            <person name="Wang P."/>
            <person name="Xu J."/>
            <person name="Bruns T."/>
            <person name="Baldrian P."/>
            <person name="Vilgalys R."/>
            <person name="Henrissat B."/>
            <person name="Grigoriev I.V."/>
            <person name="Hibbett D."/>
            <person name="Nagy L.G."/>
            <person name="Martin F.M."/>
        </authorList>
    </citation>
    <scope>NUCLEOTIDE SEQUENCE</scope>
    <source>
        <strain evidence="1">P2</strain>
    </source>
</reference>
<name>A0ACB6ZCT8_THEGA</name>
<accession>A0ACB6ZCT8</accession>
<reference evidence="1" key="2">
    <citation type="journal article" date="2020" name="Nat. Commun.">
        <title>Large-scale genome sequencing of mycorrhizal fungi provides insights into the early evolution of symbiotic traits.</title>
        <authorList>
            <person name="Miyauchi S."/>
            <person name="Kiss E."/>
            <person name="Kuo A."/>
            <person name="Drula E."/>
            <person name="Kohler A."/>
            <person name="Sanchez-Garcia M."/>
            <person name="Morin E."/>
            <person name="Andreopoulos B."/>
            <person name="Barry K.W."/>
            <person name="Bonito G."/>
            <person name="Buee M."/>
            <person name="Carver A."/>
            <person name="Chen C."/>
            <person name="Cichocki N."/>
            <person name="Clum A."/>
            <person name="Culley D."/>
            <person name="Crous P.W."/>
            <person name="Fauchery L."/>
            <person name="Girlanda M."/>
            <person name="Hayes R.D."/>
            <person name="Keri Z."/>
            <person name="LaButti K."/>
            <person name="Lipzen A."/>
            <person name="Lombard V."/>
            <person name="Magnuson J."/>
            <person name="Maillard F."/>
            <person name="Murat C."/>
            <person name="Nolan M."/>
            <person name="Ohm R.A."/>
            <person name="Pangilinan J."/>
            <person name="Pereira M.F."/>
            <person name="Perotto S."/>
            <person name="Peter M."/>
            <person name="Pfister S."/>
            <person name="Riley R."/>
            <person name="Sitrit Y."/>
            <person name="Stielow J.B."/>
            <person name="Szollosi G."/>
            <person name="Zifcakova L."/>
            <person name="Stursova M."/>
            <person name="Spatafora J.W."/>
            <person name="Tedersoo L."/>
            <person name="Vaario L.M."/>
            <person name="Yamada A."/>
            <person name="Yan M."/>
            <person name="Wang P."/>
            <person name="Xu J."/>
            <person name="Bruns T."/>
            <person name="Baldrian P."/>
            <person name="Vilgalys R."/>
            <person name="Dunand C."/>
            <person name="Henrissat B."/>
            <person name="Grigoriev I.V."/>
            <person name="Hibbett D."/>
            <person name="Nagy L.G."/>
            <person name="Martin F.M."/>
        </authorList>
    </citation>
    <scope>NUCLEOTIDE SEQUENCE</scope>
    <source>
        <strain evidence="1">P2</strain>
    </source>
</reference>
<comment type="caution">
    <text evidence="1">The sequence shown here is derived from an EMBL/GenBank/DDBJ whole genome shotgun (WGS) entry which is preliminary data.</text>
</comment>
<gene>
    <name evidence="1" type="ORF">BDM02DRAFT_3261720</name>
</gene>